<dbReference type="InterPro" id="IPR000150">
    <property type="entry name" value="Cof"/>
</dbReference>
<dbReference type="GO" id="GO:0000287">
    <property type="term" value="F:magnesium ion binding"/>
    <property type="evidence" value="ECO:0007669"/>
    <property type="project" value="TreeGrafter"/>
</dbReference>
<dbReference type="InterPro" id="IPR036412">
    <property type="entry name" value="HAD-like_sf"/>
</dbReference>
<dbReference type="GO" id="GO:0016791">
    <property type="term" value="F:phosphatase activity"/>
    <property type="evidence" value="ECO:0007669"/>
    <property type="project" value="TreeGrafter"/>
</dbReference>
<dbReference type="Proteomes" id="UP000191154">
    <property type="component" value="Unassembled WGS sequence"/>
</dbReference>
<sequence>MIKLIASDMDGTLLNSDHKISKENLEAIKKAQEMGVHFAIATGRIYSDVEPFLKEYGIECECVVMNGAEYRDENGKVLESIDIDKNKAYEIFDMIKSNEVSAEIYTNKGLYTIDTKEKALIQIAYRVQAFNPGTSFEEAIIIAKEHSHFTGLNYITDIKKFLNSDIKIGKFVAFYNNEETTIKVKNKLETVKGLAISSTFTKNIEINNVNAQKGLILAKVAQKMGIEKDEVMVIGDSFNDYSMFTEFPVSFAMENAMPEIKKVAKYITDTNDNAGVAKAIYKVLNLEI</sequence>
<comment type="caution">
    <text evidence="1">The sequence shown here is derived from an EMBL/GenBank/DDBJ whole genome shotgun (WGS) entry which is preliminary data.</text>
</comment>
<dbReference type="NCBIfam" id="TIGR01484">
    <property type="entry name" value="HAD-SF-IIB"/>
    <property type="match status" value="1"/>
</dbReference>
<dbReference type="SFLD" id="SFLDG01140">
    <property type="entry name" value="C2.B:_Phosphomannomutase_and_P"/>
    <property type="match status" value="1"/>
</dbReference>
<dbReference type="CDD" id="cd07516">
    <property type="entry name" value="HAD_Pase"/>
    <property type="match status" value="1"/>
</dbReference>
<dbReference type="PROSITE" id="PS01228">
    <property type="entry name" value="COF_1"/>
    <property type="match status" value="1"/>
</dbReference>
<dbReference type="PANTHER" id="PTHR10000">
    <property type="entry name" value="PHOSPHOSERINE PHOSPHATASE"/>
    <property type="match status" value="1"/>
</dbReference>
<dbReference type="NCBIfam" id="TIGR00099">
    <property type="entry name" value="Cof-subfamily"/>
    <property type="match status" value="1"/>
</dbReference>
<dbReference type="Pfam" id="PF08282">
    <property type="entry name" value="Hydrolase_3"/>
    <property type="match status" value="1"/>
</dbReference>
<protein>
    <submittedName>
        <fullName evidence="1">Putative phosphatase YwpJ</fullName>
        <ecNumber evidence="1">3.1.3.-</ecNumber>
    </submittedName>
</protein>
<dbReference type="PANTHER" id="PTHR10000:SF55">
    <property type="entry name" value="5-AMINO-6-(5-PHOSPHO-D-RIBITYLAMINO)URACIL PHOSPHATASE YCSE"/>
    <property type="match status" value="1"/>
</dbReference>
<accession>A0A1S8NJ10</accession>
<dbReference type="InterPro" id="IPR006379">
    <property type="entry name" value="HAD-SF_hydro_IIB"/>
</dbReference>
<keyword evidence="1" id="KW-0378">Hydrolase</keyword>
<evidence type="ECO:0000313" key="2">
    <source>
        <dbReference type="Proteomes" id="UP000191154"/>
    </source>
</evidence>
<dbReference type="Gene3D" id="3.40.50.1000">
    <property type="entry name" value="HAD superfamily/HAD-like"/>
    <property type="match status" value="1"/>
</dbReference>
<dbReference type="EC" id="3.1.3.-" evidence="1"/>
<dbReference type="AlphaFoldDB" id="A0A1S8NJ10"/>
<dbReference type="InterPro" id="IPR023214">
    <property type="entry name" value="HAD_sf"/>
</dbReference>
<dbReference type="SFLD" id="SFLDS00003">
    <property type="entry name" value="Haloacid_Dehalogenase"/>
    <property type="match status" value="1"/>
</dbReference>
<gene>
    <name evidence="1" type="primary">ywpJ_1</name>
    <name evidence="1" type="ORF">CLOSAC_07370</name>
</gene>
<evidence type="ECO:0000313" key="1">
    <source>
        <dbReference type="EMBL" id="OOM16466.1"/>
    </source>
</evidence>
<dbReference type="GO" id="GO:0005829">
    <property type="term" value="C:cytosol"/>
    <property type="evidence" value="ECO:0007669"/>
    <property type="project" value="TreeGrafter"/>
</dbReference>
<organism evidence="1 2">
    <name type="scientific">Clostridium saccharobutylicum</name>
    <dbReference type="NCBI Taxonomy" id="169679"/>
    <lineage>
        <taxon>Bacteria</taxon>
        <taxon>Bacillati</taxon>
        <taxon>Bacillota</taxon>
        <taxon>Clostridia</taxon>
        <taxon>Eubacteriales</taxon>
        <taxon>Clostridiaceae</taxon>
        <taxon>Clostridium</taxon>
    </lineage>
</organism>
<dbReference type="RefSeq" id="WP_077864176.1">
    <property type="nucleotide sequence ID" value="NZ_LZYZ01000001.1"/>
</dbReference>
<dbReference type="STRING" id="169679.CSACC_41190"/>
<reference evidence="1 2" key="1">
    <citation type="submission" date="2016-05" db="EMBL/GenBank/DDBJ databases">
        <title>Microbial solvent formation.</title>
        <authorList>
            <person name="Poehlein A."/>
            <person name="Montoya Solano J.D."/>
            <person name="Flitsch S."/>
            <person name="Krabben P."/>
            <person name="Duerre P."/>
            <person name="Daniel R."/>
        </authorList>
    </citation>
    <scope>NUCLEOTIDE SEQUENCE [LARGE SCALE GENOMIC DNA]</scope>
    <source>
        <strain evidence="1 2">L1-8</strain>
    </source>
</reference>
<dbReference type="EMBL" id="LZYZ01000001">
    <property type="protein sequence ID" value="OOM16466.1"/>
    <property type="molecule type" value="Genomic_DNA"/>
</dbReference>
<name>A0A1S8NJ10_CLOSA</name>
<dbReference type="SUPFAM" id="SSF56784">
    <property type="entry name" value="HAD-like"/>
    <property type="match status" value="1"/>
</dbReference>
<proteinExistence type="predicted"/>
<dbReference type="Gene3D" id="3.30.1240.10">
    <property type="match status" value="1"/>
</dbReference>
<dbReference type="SFLD" id="SFLDG01144">
    <property type="entry name" value="C2.B.4:_PGP_Like"/>
    <property type="match status" value="1"/>
</dbReference>